<evidence type="ECO:0000259" key="9">
    <source>
        <dbReference type="PROSITE" id="PS50893"/>
    </source>
</evidence>
<dbReference type="GO" id="GO:0016887">
    <property type="term" value="F:ATP hydrolysis activity"/>
    <property type="evidence" value="ECO:0007669"/>
    <property type="project" value="InterPro"/>
</dbReference>
<dbReference type="InterPro" id="IPR039421">
    <property type="entry name" value="Type_1_exporter"/>
</dbReference>
<dbReference type="GO" id="GO:0005886">
    <property type="term" value="C:plasma membrane"/>
    <property type="evidence" value="ECO:0007669"/>
    <property type="project" value="UniProtKB-SubCell"/>
</dbReference>
<dbReference type="PROSITE" id="PS50893">
    <property type="entry name" value="ABC_TRANSPORTER_2"/>
    <property type="match status" value="1"/>
</dbReference>
<dbReference type="CDD" id="cd03254">
    <property type="entry name" value="ABCC_Glucan_exporter_like"/>
    <property type="match status" value="1"/>
</dbReference>
<sequence>MKNWMNNKKNESIWAKEIPFKEQMGIFKRLMTYVKPFKFEIGLALIGAFLVSVINMLLPRGLQYFLDHFLLKQSATLQIILWAGFLYGLGSILKAVIQFTYEYFYALGSEKTLESVRKALYKKLHTLGMRYFDQTPAGSIVSRVTNDTMTLSNFLSVLSGVVIGIFSIVTAFVAMFLTNHVAAWIVLAFLPILGIVFWLYARHSSKLYRNYRERLSRINTNLNESIEGVSLIQQFNQEERKEGEFEDENGSLMRTRFNMIRINSLLLSPLTSLLYSLALAATLMYFGFPLRKTFVPAGVVYAFSQYVSAFFNPISQMMDTMTMFQDGIVAGKRIFGILDETEYEPQQHADPDLTISQGKIEFKHVSFSYDGKNEILHDISFTVNPGETLGIVGHTGSGKSSIINVMLRFYEFGKGEILIDGVDIRKYSKAELRKKLGLVLQEPFMFYGDINSNIRLYNNGISDAQIKNAAKTVQADQFIEKMPGKYHAKVNEGGDELSQGEKQLISFARTLVTDPKILVLDEATANVDTETESMIQAGLKKLRQGRTTLAIAHRLSTIADADQIIVLDKGRIVEKGTHQELLNKKGYYYNLYTLQQNSEDNQE</sequence>
<dbReference type="FunFam" id="3.40.50.300:FF:000287">
    <property type="entry name" value="Multidrug ABC transporter ATP-binding protein"/>
    <property type="match status" value="1"/>
</dbReference>
<keyword evidence="5 11" id="KW-0067">ATP-binding</keyword>
<dbReference type="Pfam" id="PF00664">
    <property type="entry name" value="ABC_membrane"/>
    <property type="match status" value="1"/>
</dbReference>
<dbReference type="PANTHER" id="PTHR43394">
    <property type="entry name" value="ATP-DEPENDENT PERMEASE MDL1, MITOCHONDRIAL"/>
    <property type="match status" value="1"/>
</dbReference>
<dbReference type="InterPro" id="IPR003593">
    <property type="entry name" value="AAA+_ATPase"/>
</dbReference>
<dbReference type="PROSITE" id="PS00211">
    <property type="entry name" value="ABC_TRANSPORTER_1"/>
    <property type="match status" value="1"/>
</dbReference>
<name>A0A2Z6TQR7_9LACO</name>
<feature type="transmembrane region" description="Helical" evidence="8">
    <location>
        <begin position="79"/>
        <end position="97"/>
    </location>
</feature>
<keyword evidence="4" id="KW-0547">Nucleotide-binding</keyword>
<evidence type="ECO:0000256" key="5">
    <source>
        <dbReference type="ARBA" id="ARBA00022840"/>
    </source>
</evidence>
<dbReference type="Proteomes" id="UP000257317">
    <property type="component" value="Unassembled WGS sequence"/>
</dbReference>
<feature type="transmembrane region" description="Helical" evidence="8">
    <location>
        <begin position="153"/>
        <end position="175"/>
    </location>
</feature>
<gene>
    <name evidence="11" type="primary">mdlB</name>
    <name evidence="11" type="ORF">LrDSM24759_10810</name>
</gene>
<feature type="transmembrane region" description="Helical" evidence="8">
    <location>
        <begin position="181"/>
        <end position="201"/>
    </location>
</feature>
<evidence type="ECO:0000256" key="7">
    <source>
        <dbReference type="ARBA" id="ARBA00023136"/>
    </source>
</evidence>
<dbReference type="GO" id="GO:0005524">
    <property type="term" value="F:ATP binding"/>
    <property type="evidence" value="ECO:0007669"/>
    <property type="project" value="UniProtKB-KW"/>
</dbReference>
<dbReference type="PROSITE" id="PS50929">
    <property type="entry name" value="ABC_TM1F"/>
    <property type="match status" value="1"/>
</dbReference>
<dbReference type="EMBL" id="BFBY01000007">
    <property type="protein sequence ID" value="GBG05167.1"/>
    <property type="molecule type" value="Genomic_DNA"/>
</dbReference>
<feature type="domain" description="ABC transporter" evidence="9">
    <location>
        <begin position="360"/>
        <end position="594"/>
    </location>
</feature>
<feature type="transmembrane region" description="Helical" evidence="8">
    <location>
        <begin position="262"/>
        <end position="288"/>
    </location>
</feature>
<proteinExistence type="predicted"/>
<feature type="transmembrane region" description="Helical" evidence="8">
    <location>
        <begin position="37"/>
        <end position="59"/>
    </location>
</feature>
<dbReference type="InterPro" id="IPR003439">
    <property type="entry name" value="ABC_transporter-like_ATP-bd"/>
</dbReference>
<dbReference type="PANTHER" id="PTHR43394:SF1">
    <property type="entry name" value="ATP-BINDING CASSETTE SUB-FAMILY B MEMBER 10, MITOCHONDRIAL"/>
    <property type="match status" value="1"/>
</dbReference>
<evidence type="ECO:0000313" key="11">
    <source>
        <dbReference type="EMBL" id="GBG05167.1"/>
    </source>
</evidence>
<evidence type="ECO:0000256" key="4">
    <source>
        <dbReference type="ARBA" id="ARBA00022741"/>
    </source>
</evidence>
<dbReference type="InterPro" id="IPR011527">
    <property type="entry name" value="ABC1_TM_dom"/>
</dbReference>
<comment type="subcellular location">
    <subcellularLocation>
        <location evidence="1">Cell membrane</location>
        <topology evidence="1">Multi-pass membrane protein</topology>
    </subcellularLocation>
</comment>
<dbReference type="Pfam" id="PF00005">
    <property type="entry name" value="ABC_tran"/>
    <property type="match status" value="1"/>
</dbReference>
<dbReference type="Gene3D" id="1.20.1560.10">
    <property type="entry name" value="ABC transporter type 1, transmembrane domain"/>
    <property type="match status" value="1"/>
</dbReference>
<reference evidence="12" key="1">
    <citation type="submission" date="2018-03" db="EMBL/GenBank/DDBJ databases">
        <title>New taxa in the Lactobacillus gasseri group.</title>
        <authorList>
            <person name="Tanizawa Y."/>
            <person name="Tohno M."/>
            <person name="Endo A."/>
            <person name="Arita M."/>
        </authorList>
    </citation>
    <scope>NUCLEOTIDE SEQUENCE [LARGE SCALE GENOMIC DNA]</scope>
    <source>
        <strain evidence="12">DSM 24759</strain>
    </source>
</reference>
<evidence type="ECO:0000256" key="8">
    <source>
        <dbReference type="SAM" id="Phobius"/>
    </source>
</evidence>
<evidence type="ECO:0000313" key="12">
    <source>
        <dbReference type="Proteomes" id="UP000257317"/>
    </source>
</evidence>
<dbReference type="SUPFAM" id="SSF90123">
    <property type="entry name" value="ABC transporter transmembrane region"/>
    <property type="match status" value="1"/>
</dbReference>
<keyword evidence="7 8" id="KW-0472">Membrane</keyword>
<evidence type="ECO:0000259" key="10">
    <source>
        <dbReference type="PROSITE" id="PS50929"/>
    </source>
</evidence>
<evidence type="ECO:0000256" key="1">
    <source>
        <dbReference type="ARBA" id="ARBA00004651"/>
    </source>
</evidence>
<dbReference type="InterPro" id="IPR027417">
    <property type="entry name" value="P-loop_NTPase"/>
</dbReference>
<dbReference type="SMART" id="SM00382">
    <property type="entry name" value="AAA"/>
    <property type="match status" value="1"/>
</dbReference>
<dbReference type="GO" id="GO:0015421">
    <property type="term" value="F:ABC-type oligopeptide transporter activity"/>
    <property type="evidence" value="ECO:0007669"/>
    <property type="project" value="TreeGrafter"/>
</dbReference>
<dbReference type="InterPro" id="IPR017871">
    <property type="entry name" value="ABC_transporter-like_CS"/>
</dbReference>
<protein>
    <submittedName>
        <fullName evidence="11">Multidrug ABC transporter ATP-binding and permease protein</fullName>
    </submittedName>
</protein>
<dbReference type="AlphaFoldDB" id="A0A2Z6TQR7"/>
<accession>A0A2Z6TQR7</accession>
<evidence type="ECO:0000256" key="6">
    <source>
        <dbReference type="ARBA" id="ARBA00022989"/>
    </source>
</evidence>
<dbReference type="InterPro" id="IPR036640">
    <property type="entry name" value="ABC1_TM_sf"/>
</dbReference>
<keyword evidence="2" id="KW-0813">Transport</keyword>
<evidence type="ECO:0000256" key="2">
    <source>
        <dbReference type="ARBA" id="ARBA00022448"/>
    </source>
</evidence>
<dbReference type="Gene3D" id="3.40.50.300">
    <property type="entry name" value="P-loop containing nucleotide triphosphate hydrolases"/>
    <property type="match status" value="1"/>
</dbReference>
<feature type="domain" description="ABC transmembrane type-1" evidence="10">
    <location>
        <begin position="43"/>
        <end position="326"/>
    </location>
</feature>
<keyword evidence="12" id="KW-1185">Reference proteome</keyword>
<comment type="caution">
    <text evidence="11">The sequence shown here is derived from an EMBL/GenBank/DDBJ whole genome shotgun (WGS) entry which is preliminary data.</text>
</comment>
<evidence type="ECO:0000256" key="3">
    <source>
        <dbReference type="ARBA" id="ARBA00022692"/>
    </source>
</evidence>
<dbReference type="CDD" id="cd18544">
    <property type="entry name" value="ABC_6TM_TmrA_like"/>
    <property type="match status" value="1"/>
</dbReference>
<dbReference type="SUPFAM" id="SSF52540">
    <property type="entry name" value="P-loop containing nucleoside triphosphate hydrolases"/>
    <property type="match status" value="1"/>
</dbReference>
<keyword evidence="6 8" id="KW-1133">Transmembrane helix</keyword>
<organism evidence="11 12">
    <name type="scientific">Lactobacillus rodentium</name>
    <dbReference type="NCBI Taxonomy" id="947835"/>
    <lineage>
        <taxon>Bacteria</taxon>
        <taxon>Bacillati</taxon>
        <taxon>Bacillota</taxon>
        <taxon>Bacilli</taxon>
        <taxon>Lactobacillales</taxon>
        <taxon>Lactobacillaceae</taxon>
        <taxon>Lactobacillus</taxon>
    </lineage>
</organism>
<keyword evidence="3 8" id="KW-0812">Transmembrane</keyword>